<dbReference type="Gene3D" id="3.10.20.30">
    <property type="match status" value="1"/>
</dbReference>
<evidence type="ECO:0000256" key="2">
    <source>
        <dbReference type="ARBA" id="ARBA00013251"/>
    </source>
</evidence>
<dbReference type="Gene3D" id="3.30.460.10">
    <property type="entry name" value="Beta Polymerase, domain 2"/>
    <property type="match status" value="1"/>
</dbReference>
<evidence type="ECO:0000256" key="7">
    <source>
        <dbReference type="ARBA" id="ARBA00022840"/>
    </source>
</evidence>
<proteinExistence type="inferred from homology"/>
<dbReference type="InterPro" id="IPR006674">
    <property type="entry name" value="HD_domain"/>
</dbReference>
<evidence type="ECO:0000256" key="5">
    <source>
        <dbReference type="ARBA" id="ARBA00022741"/>
    </source>
</evidence>
<dbReference type="CDD" id="cd00077">
    <property type="entry name" value="HDc"/>
    <property type="match status" value="1"/>
</dbReference>
<dbReference type="Gene3D" id="3.30.70.260">
    <property type="match status" value="1"/>
</dbReference>
<dbReference type="Pfam" id="PF02824">
    <property type="entry name" value="TGS"/>
    <property type="match status" value="1"/>
</dbReference>
<comment type="pathway">
    <text evidence="1">Purine metabolism; ppGpp biosynthesis; ppGpp from GTP: step 1/2.</text>
</comment>
<keyword evidence="7" id="KW-0067">ATP-binding</keyword>
<dbReference type="FunFam" id="3.30.70.260:FF:000003">
    <property type="entry name" value="GTP pyrophosphokinase RelA"/>
    <property type="match status" value="1"/>
</dbReference>
<evidence type="ECO:0000259" key="16">
    <source>
        <dbReference type="PROSITE" id="PS51831"/>
    </source>
</evidence>
<dbReference type="CDD" id="cd05399">
    <property type="entry name" value="NT_Rel-Spo_like"/>
    <property type="match status" value="1"/>
</dbReference>
<dbReference type="SUPFAM" id="SSF109604">
    <property type="entry name" value="HD-domain/PDEase-like"/>
    <property type="match status" value="1"/>
</dbReference>
<name>A0AAU2JLM1_9ACTN</name>
<evidence type="ECO:0000256" key="1">
    <source>
        <dbReference type="ARBA" id="ARBA00004976"/>
    </source>
</evidence>
<keyword evidence="5" id="KW-0547">Nucleotide-binding</keyword>
<dbReference type="PROSITE" id="PS51831">
    <property type="entry name" value="HD"/>
    <property type="match status" value="1"/>
</dbReference>
<dbReference type="Pfam" id="PF13328">
    <property type="entry name" value="HD_4"/>
    <property type="match status" value="1"/>
</dbReference>
<evidence type="ECO:0000256" key="14">
    <source>
        <dbReference type="SAM" id="MobiDB-lite"/>
    </source>
</evidence>
<feature type="domain" description="HD" evidence="16">
    <location>
        <begin position="110"/>
        <end position="207"/>
    </location>
</feature>
<dbReference type="CDD" id="cd04876">
    <property type="entry name" value="ACT_RelA-SpoT"/>
    <property type="match status" value="1"/>
</dbReference>
<keyword evidence="8" id="KW-0342">GTP-binding</keyword>
<evidence type="ECO:0000256" key="12">
    <source>
        <dbReference type="ARBA" id="ARBA00048244"/>
    </source>
</evidence>
<dbReference type="SUPFAM" id="SSF55021">
    <property type="entry name" value="ACT-like"/>
    <property type="match status" value="1"/>
</dbReference>
<dbReference type="Pfam" id="PF13291">
    <property type="entry name" value="ACT_4"/>
    <property type="match status" value="1"/>
</dbReference>
<dbReference type="Pfam" id="PF04607">
    <property type="entry name" value="RelA_SpoT"/>
    <property type="match status" value="1"/>
</dbReference>
<dbReference type="AlphaFoldDB" id="A0AAU2JLM1"/>
<feature type="domain" description="TGS" evidence="17">
    <location>
        <begin position="465"/>
        <end position="526"/>
    </location>
</feature>
<dbReference type="PROSITE" id="PS51671">
    <property type="entry name" value="ACT"/>
    <property type="match status" value="1"/>
</dbReference>
<evidence type="ECO:0000256" key="13">
    <source>
        <dbReference type="RuleBase" id="RU003847"/>
    </source>
</evidence>
<dbReference type="GO" id="GO:0016301">
    <property type="term" value="F:kinase activity"/>
    <property type="evidence" value="ECO:0007669"/>
    <property type="project" value="UniProtKB-KW"/>
</dbReference>
<keyword evidence="6" id="KW-0418">Kinase</keyword>
<sequence>MPDEVQPLSAAQPDPQAEQAKAAPATPPPAPPVKPAPAKSAGSSNRVRARLARLGVQRSNPYNPVLEPLLRIVRSNDPKIETATLRQLEQAYQVAERWHRGQKRKSGDPYITHPLAVTTILAELGMDPATLMAGLLHDTVEDTEYGLEDLRRDFGDAVALLVDGVTKLDRVKFGEAAQAETVRKMVVAMAKDPRVLVIKLADRLHNMRTMRYLKREKQEKKARETLEIYAPLAHRLGMNTIKWELEDLAFAILYPKMYDEIVRLVAERAPKRDEYLAVVTDEVMVDLRAARIKATVTGRPKHYYSVYQKMIVRGRDFAEIYDLVGIRVLVDTVRDCYAALGTVHARWNPVPGRFKDYIAMPKFNMYQSLHTTVIGPSGKPVELQIRTFDMHRRAEYGIAAHWKYKQQTVAGTSKVRTDVPQAAKGSAGQDTVNDMAWLRQLLDWQKETEDPGEFLDSLRFDLSRNEVFVFTPKGDVIALPAGATPVDFAYAVHTEVGHRTIGARVNGRLVPLESTLDNGDLVEVFTSKAEGAGPSRDWLGFVKSPRARNKIRAWFSKERRDEAIEHGKDAIARAMRKQNMPIQRILTGDSLVTLAHEMRYPDISSLYAAIGEGHVAAQGVVQKLVAALGGEDAANEDIEESIPAAHGRSKRRSNADPGVVVKGVDDVWVKLARCCTPVPGDPIIGFVTRGSGVSVHRADCVNVDSLSQQPERMLEVEWAPTQSSVFLVAIQVEALDRSRLLSDVTRVLSDQHVNILSAAVQTSRDRVATSRFTFEMGDPKHLGHVLKAVRGVEGVYDVYRVTSARRP</sequence>
<dbReference type="Pfam" id="PF19296">
    <property type="entry name" value="RelA_AH_RIS"/>
    <property type="match status" value="1"/>
</dbReference>
<dbReference type="FunFam" id="3.10.20.30:FF:000002">
    <property type="entry name" value="GTP pyrophosphokinase (RelA/SpoT)"/>
    <property type="match status" value="1"/>
</dbReference>
<dbReference type="EMBL" id="CP108264">
    <property type="protein sequence ID" value="WTU72876.1"/>
    <property type="molecule type" value="Genomic_DNA"/>
</dbReference>
<evidence type="ECO:0000256" key="11">
    <source>
        <dbReference type="ARBA" id="ARBA00033308"/>
    </source>
</evidence>
<dbReference type="InterPro" id="IPR007685">
    <property type="entry name" value="RelA_SpoT"/>
</dbReference>
<gene>
    <name evidence="18" type="ORF">OG327_05680</name>
</gene>
<dbReference type="GO" id="GO:0005524">
    <property type="term" value="F:ATP binding"/>
    <property type="evidence" value="ECO:0007669"/>
    <property type="project" value="UniProtKB-KW"/>
</dbReference>
<dbReference type="InterPro" id="IPR004095">
    <property type="entry name" value="TGS"/>
</dbReference>
<dbReference type="InterPro" id="IPR012675">
    <property type="entry name" value="Beta-grasp_dom_sf"/>
</dbReference>
<evidence type="ECO:0000256" key="6">
    <source>
        <dbReference type="ARBA" id="ARBA00022777"/>
    </source>
</evidence>
<dbReference type="InterPro" id="IPR033655">
    <property type="entry name" value="TGS_RelA/SpoT"/>
</dbReference>
<dbReference type="InterPro" id="IPR003607">
    <property type="entry name" value="HD/PDEase_dom"/>
</dbReference>
<dbReference type="FunFam" id="1.10.3210.10:FF:000001">
    <property type="entry name" value="GTP pyrophosphokinase RelA"/>
    <property type="match status" value="1"/>
</dbReference>
<feature type="domain" description="ACT" evidence="15">
    <location>
        <begin position="729"/>
        <end position="803"/>
    </location>
</feature>
<comment type="catalytic activity">
    <reaction evidence="12">
        <text>GTP + ATP = guanosine 3'-diphosphate 5'-triphosphate + AMP</text>
        <dbReference type="Rhea" id="RHEA:22088"/>
        <dbReference type="ChEBI" id="CHEBI:30616"/>
        <dbReference type="ChEBI" id="CHEBI:37565"/>
        <dbReference type="ChEBI" id="CHEBI:142410"/>
        <dbReference type="ChEBI" id="CHEBI:456215"/>
        <dbReference type="EC" id="2.7.6.5"/>
    </reaction>
</comment>
<dbReference type="EC" id="2.7.6.5" evidence="2"/>
<evidence type="ECO:0000313" key="18">
    <source>
        <dbReference type="EMBL" id="WTU72876.1"/>
    </source>
</evidence>
<dbReference type="GO" id="GO:0008728">
    <property type="term" value="F:GTP diphosphokinase activity"/>
    <property type="evidence" value="ECO:0007669"/>
    <property type="project" value="UniProtKB-EC"/>
</dbReference>
<evidence type="ECO:0000256" key="9">
    <source>
        <dbReference type="ARBA" id="ARBA00029754"/>
    </source>
</evidence>
<comment type="similarity">
    <text evidence="13">Belongs to the relA/spoT family.</text>
</comment>
<protein>
    <recommendedName>
        <fullName evidence="3">GTP pyrophosphokinase</fullName>
        <ecNumber evidence="2">2.7.6.5</ecNumber>
    </recommendedName>
    <alternativeName>
        <fullName evidence="10">(p)ppGpp synthase</fullName>
    </alternativeName>
    <alternativeName>
        <fullName evidence="9">ATP:GTP 3'-pyrophosphotransferase</fullName>
    </alternativeName>
    <alternativeName>
        <fullName evidence="11">ppGpp synthase I</fullName>
    </alternativeName>
</protein>
<dbReference type="InterPro" id="IPR004811">
    <property type="entry name" value="RelA/Spo_fam"/>
</dbReference>
<evidence type="ECO:0000256" key="10">
    <source>
        <dbReference type="ARBA" id="ARBA00032407"/>
    </source>
</evidence>
<dbReference type="PANTHER" id="PTHR21262:SF31">
    <property type="entry name" value="GTP PYROPHOSPHOKINASE"/>
    <property type="match status" value="1"/>
</dbReference>
<dbReference type="PROSITE" id="PS51880">
    <property type="entry name" value="TGS"/>
    <property type="match status" value="1"/>
</dbReference>
<dbReference type="SUPFAM" id="SSF81271">
    <property type="entry name" value="TGS-like"/>
    <property type="match status" value="1"/>
</dbReference>
<evidence type="ECO:0000259" key="15">
    <source>
        <dbReference type="PROSITE" id="PS51671"/>
    </source>
</evidence>
<dbReference type="GO" id="GO:0005525">
    <property type="term" value="F:GTP binding"/>
    <property type="evidence" value="ECO:0007669"/>
    <property type="project" value="UniProtKB-KW"/>
</dbReference>
<dbReference type="CDD" id="cd01668">
    <property type="entry name" value="TGS_RSH"/>
    <property type="match status" value="1"/>
</dbReference>
<dbReference type="InterPro" id="IPR045600">
    <property type="entry name" value="RelA/SpoT_AH_RIS"/>
</dbReference>
<dbReference type="InterPro" id="IPR012676">
    <property type="entry name" value="TGS-like"/>
</dbReference>
<dbReference type="Gene3D" id="1.10.3210.10">
    <property type="entry name" value="Hypothetical protein af1432"/>
    <property type="match status" value="1"/>
</dbReference>
<evidence type="ECO:0000256" key="3">
    <source>
        <dbReference type="ARBA" id="ARBA00019852"/>
    </source>
</evidence>
<dbReference type="GO" id="GO:0015969">
    <property type="term" value="P:guanosine tetraphosphate metabolic process"/>
    <property type="evidence" value="ECO:0007669"/>
    <property type="project" value="InterPro"/>
</dbReference>
<feature type="region of interest" description="Disordered" evidence="14">
    <location>
        <begin position="1"/>
        <end position="46"/>
    </location>
</feature>
<reference evidence="18" key="1">
    <citation type="submission" date="2022-10" db="EMBL/GenBank/DDBJ databases">
        <title>The complete genomes of actinobacterial strains from the NBC collection.</title>
        <authorList>
            <person name="Joergensen T.S."/>
            <person name="Alvarez Arevalo M."/>
            <person name="Sterndorff E.B."/>
            <person name="Faurdal D."/>
            <person name="Vuksanovic O."/>
            <person name="Mourched A.-S."/>
            <person name="Charusanti P."/>
            <person name="Shaw S."/>
            <person name="Blin K."/>
            <person name="Weber T."/>
        </authorList>
    </citation>
    <scope>NUCLEOTIDE SEQUENCE</scope>
    <source>
        <strain evidence="18">NBC_00049</strain>
    </source>
</reference>
<feature type="compositionally biased region" description="Pro residues" evidence="14">
    <location>
        <begin position="25"/>
        <end position="35"/>
    </location>
</feature>
<dbReference type="FunFam" id="3.30.460.10:FF:000001">
    <property type="entry name" value="GTP pyrophosphokinase RelA"/>
    <property type="match status" value="1"/>
</dbReference>
<dbReference type="SMART" id="SM00471">
    <property type="entry name" value="HDc"/>
    <property type="match status" value="1"/>
</dbReference>
<dbReference type="SMART" id="SM00954">
    <property type="entry name" value="RelA_SpoT"/>
    <property type="match status" value="1"/>
</dbReference>
<dbReference type="NCBIfam" id="TIGR00691">
    <property type="entry name" value="spoT_relA"/>
    <property type="match status" value="1"/>
</dbReference>
<feature type="compositionally biased region" description="Low complexity" evidence="14">
    <location>
        <begin position="10"/>
        <end position="24"/>
    </location>
</feature>
<comment type="function">
    <text evidence="13">In eubacteria ppGpp (guanosine 3'-diphosphate 5'-diphosphate) is a mediator of the stringent response that coordinates a variety of cellular activities in response to changes in nutritional abundance.</text>
</comment>
<dbReference type="SUPFAM" id="SSF81301">
    <property type="entry name" value="Nucleotidyltransferase"/>
    <property type="match status" value="1"/>
</dbReference>
<dbReference type="InterPro" id="IPR043519">
    <property type="entry name" value="NT_sf"/>
</dbReference>
<dbReference type="PANTHER" id="PTHR21262">
    <property type="entry name" value="GUANOSINE-3',5'-BIS DIPHOSPHATE 3'-PYROPHOSPHOHYDROLASE"/>
    <property type="match status" value="1"/>
</dbReference>
<organism evidence="18">
    <name type="scientific">Streptomyces sp. NBC_00049</name>
    <dbReference type="NCBI Taxonomy" id="2903617"/>
    <lineage>
        <taxon>Bacteria</taxon>
        <taxon>Bacillati</taxon>
        <taxon>Actinomycetota</taxon>
        <taxon>Actinomycetes</taxon>
        <taxon>Kitasatosporales</taxon>
        <taxon>Streptomycetaceae</taxon>
        <taxon>Streptomyces</taxon>
    </lineage>
</organism>
<evidence type="ECO:0000259" key="17">
    <source>
        <dbReference type="PROSITE" id="PS51880"/>
    </source>
</evidence>
<keyword evidence="4" id="KW-0808">Transferase</keyword>
<dbReference type="InterPro" id="IPR045865">
    <property type="entry name" value="ACT-like_dom_sf"/>
</dbReference>
<accession>A0AAU2JLM1</accession>
<evidence type="ECO:0000256" key="4">
    <source>
        <dbReference type="ARBA" id="ARBA00022679"/>
    </source>
</evidence>
<dbReference type="InterPro" id="IPR002912">
    <property type="entry name" value="ACT_dom"/>
</dbReference>
<evidence type="ECO:0000256" key="8">
    <source>
        <dbReference type="ARBA" id="ARBA00023134"/>
    </source>
</evidence>
<dbReference type="GO" id="GO:0005886">
    <property type="term" value="C:plasma membrane"/>
    <property type="evidence" value="ECO:0007669"/>
    <property type="project" value="TreeGrafter"/>
</dbReference>